<dbReference type="Pfam" id="PF03514">
    <property type="entry name" value="GRAS"/>
    <property type="match status" value="1"/>
</dbReference>
<feature type="region of interest" description="SAW" evidence="3">
    <location>
        <begin position="406"/>
        <end position="480"/>
    </location>
</feature>
<proteinExistence type="inferred from homology"/>
<organism evidence="5 6">
    <name type="scientific">Oldenlandia corymbosa var. corymbosa</name>
    <dbReference type="NCBI Taxonomy" id="529605"/>
    <lineage>
        <taxon>Eukaryota</taxon>
        <taxon>Viridiplantae</taxon>
        <taxon>Streptophyta</taxon>
        <taxon>Embryophyta</taxon>
        <taxon>Tracheophyta</taxon>
        <taxon>Spermatophyta</taxon>
        <taxon>Magnoliopsida</taxon>
        <taxon>eudicotyledons</taxon>
        <taxon>Gunneridae</taxon>
        <taxon>Pentapetalae</taxon>
        <taxon>asterids</taxon>
        <taxon>lamiids</taxon>
        <taxon>Gentianales</taxon>
        <taxon>Rubiaceae</taxon>
        <taxon>Rubioideae</taxon>
        <taxon>Spermacoceae</taxon>
        <taxon>Hedyotis-Oldenlandia complex</taxon>
        <taxon>Oldenlandia</taxon>
    </lineage>
</organism>
<evidence type="ECO:0000256" key="3">
    <source>
        <dbReference type="PROSITE-ProRule" id="PRU01191"/>
    </source>
</evidence>
<evidence type="ECO:0000313" key="6">
    <source>
        <dbReference type="Proteomes" id="UP001161247"/>
    </source>
</evidence>
<gene>
    <name evidence="5" type="ORF">OLC1_LOCUS2395</name>
</gene>
<comment type="caution">
    <text evidence="3">Lacks conserved residue(s) required for the propagation of feature annotation.</text>
</comment>
<feature type="region of interest" description="Leucine repeat II (LRII)" evidence="3">
    <location>
        <begin position="268"/>
        <end position="300"/>
    </location>
</feature>
<feature type="region of interest" description="VHIID" evidence="3">
    <location>
        <begin position="193"/>
        <end position="258"/>
    </location>
</feature>
<evidence type="ECO:0000256" key="4">
    <source>
        <dbReference type="SAM" id="MobiDB-lite"/>
    </source>
</evidence>
<dbReference type="PROSITE" id="PS50985">
    <property type="entry name" value="GRAS"/>
    <property type="match status" value="1"/>
</dbReference>
<accession>A0AAV1C5T2</accession>
<evidence type="ECO:0000256" key="2">
    <source>
        <dbReference type="ARBA" id="ARBA00023163"/>
    </source>
</evidence>
<dbReference type="PANTHER" id="PTHR31636">
    <property type="entry name" value="OSJNBA0084A10.13 PROTEIN-RELATED"/>
    <property type="match status" value="1"/>
</dbReference>
<protein>
    <submittedName>
        <fullName evidence="5">OLC1v1024900C1</fullName>
    </submittedName>
</protein>
<feature type="compositionally biased region" description="Polar residues" evidence="4">
    <location>
        <begin position="1"/>
        <end position="30"/>
    </location>
</feature>
<feature type="short sequence motif" description="VHIID" evidence="3">
    <location>
        <begin position="224"/>
        <end position="228"/>
    </location>
</feature>
<sequence length="483" mass="51886">MLQSLFFSHHSTIPDNNTTTTSNPMQSKRPASTAGHHHHIHHLDDDDDDDDRPSSSSAPPLLKRPRRRSSTLSPHDDEEDEGGVNIAEDPHGSSAAAAAAGGGVGGGGDTESTGLRLLGLLLQCAECVAMDNLDDASNLLPEIAELSSPYGSSAERVAAYFSDALSARIVSSYLGTYAPLTMKSQSQKLFNALQSYNSICPLIKFSHFTANQAIFQALHGEDHVHIIDLDIMQGLQWPGLFHILASRPRKIKSLKITGLGSSMDLLDSTGRRLSEFAASLGLPFEFNPVEGKMGNVKDLSQLGVVIGGGGGEAVVVHWMHHCLYDITGSDYGTLSLLGLLRPKLITIVEQDLSHGGNFLGRFVEALHYYSALFDALGDGDGSGGESVERHTVEQQLLGCEIRNIVAVGGPKRTGEQEVERWGEQLSRVGFRPVSLAGNPAAQASLLLGMFPWKGYTLVEENGCLKLGWKDLSLLTASAWQPSD</sequence>
<feature type="region of interest" description="Disordered" evidence="4">
    <location>
        <begin position="1"/>
        <end position="108"/>
    </location>
</feature>
<name>A0AAV1C5T2_OLDCO</name>
<keyword evidence="2" id="KW-0804">Transcription</keyword>
<evidence type="ECO:0000313" key="5">
    <source>
        <dbReference type="EMBL" id="CAI9090177.1"/>
    </source>
</evidence>
<keyword evidence="6" id="KW-1185">Reference proteome</keyword>
<dbReference type="EMBL" id="OX459118">
    <property type="protein sequence ID" value="CAI9090177.1"/>
    <property type="molecule type" value="Genomic_DNA"/>
</dbReference>
<reference evidence="5" key="1">
    <citation type="submission" date="2023-03" db="EMBL/GenBank/DDBJ databases">
        <authorList>
            <person name="Julca I."/>
        </authorList>
    </citation>
    <scope>NUCLEOTIDE SEQUENCE</scope>
</reference>
<dbReference type="Proteomes" id="UP001161247">
    <property type="component" value="Chromosome 1"/>
</dbReference>
<dbReference type="AlphaFoldDB" id="A0AAV1C5T2"/>
<evidence type="ECO:0000256" key="1">
    <source>
        <dbReference type="ARBA" id="ARBA00023015"/>
    </source>
</evidence>
<keyword evidence="1" id="KW-0805">Transcription regulation</keyword>
<feature type="short sequence motif" description="LxCxE motif" evidence="3">
    <location>
        <begin position="122"/>
        <end position="126"/>
    </location>
</feature>
<dbReference type="InterPro" id="IPR005202">
    <property type="entry name" value="TF_GRAS"/>
</dbReference>
<comment type="similarity">
    <text evidence="3">Belongs to the GRAS family.</text>
</comment>